<proteinExistence type="predicted"/>
<reference evidence="1 2" key="1">
    <citation type="journal article" date="2019" name="Int. J. Syst. Evol. Microbiol.">
        <title>The Global Catalogue of Microorganisms (GCM) 10K type strain sequencing project: providing services to taxonomists for standard genome sequencing and annotation.</title>
        <authorList>
            <consortium name="The Broad Institute Genomics Platform"/>
            <consortium name="The Broad Institute Genome Sequencing Center for Infectious Disease"/>
            <person name="Wu L."/>
            <person name="Ma J."/>
        </authorList>
    </citation>
    <scope>NUCLEOTIDE SEQUENCE [LARGE SCALE GENOMIC DNA]</scope>
    <source>
        <strain evidence="1 2">JCM 3367</strain>
    </source>
</reference>
<dbReference type="Proteomes" id="UP001499978">
    <property type="component" value="Unassembled WGS sequence"/>
</dbReference>
<comment type="caution">
    <text evidence="1">The sequence shown here is derived from an EMBL/GenBank/DDBJ whole genome shotgun (WGS) entry which is preliminary data.</text>
</comment>
<dbReference type="PANTHER" id="PTHR31793">
    <property type="entry name" value="4-HYDROXYBENZOYL-COA THIOESTERASE FAMILY MEMBER"/>
    <property type="match status" value="1"/>
</dbReference>
<evidence type="ECO:0000313" key="1">
    <source>
        <dbReference type="EMBL" id="GAA2530544.1"/>
    </source>
</evidence>
<organism evidence="1 2">
    <name type="scientific">Pilimelia columellifera subsp. columellifera</name>
    <dbReference type="NCBI Taxonomy" id="706583"/>
    <lineage>
        <taxon>Bacteria</taxon>
        <taxon>Bacillati</taxon>
        <taxon>Actinomycetota</taxon>
        <taxon>Actinomycetes</taxon>
        <taxon>Micromonosporales</taxon>
        <taxon>Micromonosporaceae</taxon>
        <taxon>Pilimelia</taxon>
    </lineage>
</organism>
<dbReference type="Gene3D" id="3.10.129.10">
    <property type="entry name" value="Hotdog Thioesterase"/>
    <property type="match status" value="1"/>
</dbReference>
<dbReference type="InterPro" id="IPR050563">
    <property type="entry name" value="4-hydroxybenzoyl-CoA_TE"/>
</dbReference>
<accession>A0ABN3NQ72</accession>
<dbReference type="Pfam" id="PF13279">
    <property type="entry name" value="4HBT_2"/>
    <property type="match status" value="1"/>
</dbReference>
<dbReference type="SUPFAM" id="SSF54637">
    <property type="entry name" value="Thioesterase/thiol ester dehydrase-isomerase"/>
    <property type="match status" value="1"/>
</dbReference>
<dbReference type="InterPro" id="IPR029069">
    <property type="entry name" value="HotDog_dom_sf"/>
</dbReference>
<name>A0ABN3NQ72_9ACTN</name>
<protein>
    <submittedName>
        <fullName evidence="1">Thioesterase family protein</fullName>
    </submittedName>
</protein>
<sequence length="157" mass="17588">MTDSRPPHDGAPATAPRFSYDCALRWSDMDAYGHINNARFLTLFEEARVALMFSSARARGLSSFEAGVVVARHEVDYLRPVDYDTKQSALSPATVRIELWAEDIRRASFAIVYELFDRGVLASRARTVLVPYDLGAGRPRRLTEAERAFLELYAATA</sequence>
<keyword evidence="2" id="KW-1185">Reference proteome</keyword>
<gene>
    <name evidence="1" type="ORF">GCM10010201_32480</name>
</gene>
<dbReference type="CDD" id="cd00586">
    <property type="entry name" value="4HBT"/>
    <property type="match status" value="1"/>
</dbReference>
<dbReference type="PANTHER" id="PTHR31793:SF24">
    <property type="entry name" value="LONG-CHAIN ACYL-COA THIOESTERASE FADM"/>
    <property type="match status" value="1"/>
</dbReference>
<dbReference type="EMBL" id="BAAARY010000021">
    <property type="protein sequence ID" value="GAA2530544.1"/>
    <property type="molecule type" value="Genomic_DNA"/>
</dbReference>
<evidence type="ECO:0000313" key="2">
    <source>
        <dbReference type="Proteomes" id="UP001499978"/>
    </source>
</evidence>